<keyword evidence="2" id="KW-0472">Membrane</keyword>
<proteinExistence type="predicted"/>
<gene>
    <name evidence="3" type="ORF">J5X75_18905</name>
</gene>
<sequence length="379" mass="40597">MSVSVNSRRTRLRSALAVVLTVLVVLPTAALFLRVLDEVNTQRDETQLKQHGVEYLATLAPLVSALAESQSQALQGVSTEPQSLTAAVARVQEADARLGEELDTASRWAGLKEKIGRLPGIAGSAQTIYDAHVEVGELALELYSEVRENSKLNMDQQSDIWFIQETITVDMPEAVTNVSRMSDSANMLAAASNQRQRAALQVQLGVAVEAVEESVEELTDHLQAAAEDTESSTLAGNLVSNLDSFRRGVEAANRGTNYGGDPNVSTLVTAQSTLATALNALTTVTLKELSTLLEERDDDLQIRQIEAWALLGVSIALLVVATFWTRSRAAQVRDSLDSSRDFSVRADSDGPGSSAVSPYDQAPGYGGSATGRERSGALR</sequence>
<organism evidence="3 4">
    <name type="scientific">Actinoplanes flavus</name>
    <dbReference type="NCBI Taxonomy" id="2820290"/>
    <lineage>
        <taxon>Bacteria</taxon>
        <taxon>Bacillati</taxon>
        <taxon>Actinomycetota</taxon>
        <taxon>Actinomycetes</taxon>
        <taxon>Micromonosporales</taxon>
        <taxon>Micromonosporaceae</taxon>
        <taxon>Actinoplanes</taxon>
    </lineage>
</organism>
<evidence type="ECO:0008006" key="5">
    <source>
        <dbReference type="Google" id="ProtNLM"/>
    </source>
</evidence>
<name>A0ABS3ULE7_9ACTN</name>
<feature type="region of interest" description="Disordered" evidence="1">
    <location>
        <begin position="340"/>
        <end position="379"/>
    </location>
</feature>
<evidence type="ECO:0000256" key="1">
    <source>
        <dbReference type="SAM" id="MobiDB-lite"/>
    </source>
</evidence>
<protein>
    <recommendedName>
        <fullName evidence="5">Methyl-accepting chemotaxis protein</fullName>
    </recommendedName>
</protein>
<comment type="caution">
    <text evidence="3">The sequence shown here is derived from an EMBL/GenBank/DDBJ whole genome shotgun (WGS) entry which is preliminary data.</text>
</comment>
<feature type="transmembrane region" description="Helical" evidence="2">
    <location>
        <begin position="307"/>
        <end position="325"/>
    </location>
</feature>
<keyword evidence="2" id="KW-0812">Transmembrane</keyword>
<evidence type="ECO:0000256" key="2">
    <source>
        <dbReference type="SAM" id="Phobius"/>
    </source>
</evidence>
<keyword evidence="2" id="KW-1133">Transmembrane helix</keyword>
<evidence type="ECO:0000313" key="3">
    <source>
        <dbReference type="EMBL" id="MBO3739589.1"/>
    </source>
</evidence>
<dbReference type="EMBL" id="JAGFNS010000011">
    <property type="protein sequence ID" value="MBO3739589.1"/>
    <property type="molecule type" value="Genomic_DNA"/>
</dbReference>
<accession>A0ABS3ULE7</accession>
<dbReference type="Proteomes" id="UP000679690">
    <property type="component" value="Unassembled WGS sequence"/>
</dbReference>
<keyword evidence="4" id="KW-1185">Reference proteome</keyword>
<reference evidence="3 4" key="1">
    <citation type="submission" date="2021-03" db="EMBL/GenBank/DDBJ databases">
        <title>Actinoplanes flavus sp. nov., a novel actinomycete isolated from Coconut Palm rhizosphere soil.</title>
        <authorList>
            <person name="Luo X."/>
        </authorList>
    </citation>
    <scope>NUCLEOTIDE SEQUENCE [LARGE SCALE GENOMIC DNA]</scope>
    <source>
        <strain evidence="3 4">NEAU-H7</strain>
    </source>
</reference>
<evidence type="ECO:0000313" key="4">
    <source>
        <dbReference type="Proteomes" id="UP000679690"/>
    </source>
</evidence>